<evidence type="ECO:0000256" key="10">
    <source>
        <dbReference type="ARBA" id="ARBA00023033"/>
    </source>
</evidence>
<keyword evidence="5" id="KW-0812">Transmembrane</keyword>
<evidence type="ECO:0000256" key="5">
    <source>
        <dbReference type="ARBA" id="ARBA00022692"/>
    </source>
</evidence>
<dbReference type="Gene3D" id="1.10.630.10">
    <property type="entry name" value="Cytochrome P450"/>
    <property type="match status" value="1"/>
</dbReference>
<comment type="caution">
    <text evidence="14">The sequence shown here is derived from an EMBL/GenBank/DDBJ whole genome shotgun (WGS) entry which is preliminary data.</text>
</comment>
<dbReference type="GO" id="GO:0046872">
    <property type="term" value="F:metal ion binding"/>
    <property type="evidence" value="ECO:0007669"/>
    <property type="project" value="UniProtKB-KW"/>
</dbReference>
<evidence type="ECO:0000256" key="13">
    <source>
        <dbReference type="RuleBase" id="RU000461"/>
    </source>
</evidence>
<evidence type="ECO:0000256" key="6">
    <source>
        <dbReference type="ARBA" id="ARBA00022723"/>
    </source>
</evidence>
<evidence type="ECO:0000256" key="8">
    <source>
        <dbReference type="ARBA" id="ARBA00023002"/>
    </source>
</evidence>
<protein>
    <recommendedName>
        <fullName evidence="16">Cytochrome P450</fullName>
    </recommendedName>
</protein>
<dbReference type="Proteomes" id="UP001634007">
    <property type="component" value="Unassembled WGS sequence"/>
</dbReference>
<dbReference type="GO" id="GO:0016020">
    <property type="term" value="C:membrane"/>
    <property type="evidence" value="ECO:0007669"/>
    <property type="project" value="UniProtKB-SubCell"/>
</dbReference>
<keyword evidence="10 13" id="KW-0503">Monooxygenase</keyword>
<accession>A0ABD3L3E3</accession>
<name>A0ABD3L3E3_EUCGL</name>
<evidence type="ECO:0000256" key="1">
    <source>
        <dbReference type="ARBA" id="ARBA00001971"/>
    </source>
</evidence>
<dbReference type="GO" id="GO:0004497">
    <property type="term" value="F:monooxygenase activity"/>
    <property type="evidence" value="ECO:0007669"/>
    <property type="project" value="UniProtKB-KW"/>
</dbReference>
<evidence type="ECO:0000256" key="4">
    <source>
        <dbReference type="ARBA" id="ARBA00022617"/>
    </source>
</evidence>
<evidence type="ECO:0000256" key="7">
    <source>
        <dbReference type="ARBA" id="ARBA00022989"/>
    </source>
</evidence>
<keyword evidence="9 12" id="KW-0408">Iron</keyword>
<dbReference type="EMBL" id="JBJKBG010000004">
    <property type="protein sequence ID" value="KAL3742665.1"/>
    <property type="molecule type" value="Genomic_DNA"/>
</dbReference>
<dbReference type="Pfam" id="PF00067">
    <property type="entry name" value="p450"/>
    <property type="match status" value="1"/>
</dbReference>
<dbReference type="SUPFAM" id="SSF48264">
    <property type="entry name" value="Cytochrome P450"/>
    <property type="match status" value="1"/>
</dbReference>
<keyword evidence="15" id="KW-1185">Reference proteome</keyword>
<dbReference type="InterPro" id="IPR002401">
    <property type="entry name" value="Cyt_P450_E_grp-I"/>
</dbReference>
<dbReference type="InterPro" id="IPR050665">
    <property type="entry name" value="Cytochrome_P450_Monooxygen"/>
</dbReference>
<keyword evidence="11" id="KW-0472">Membrane</keyword>
<keyword evidence="8 13" id="KW-0560">Oxidoreductase</keyword>
<evidence type="ECO:0000256" key="12">
    <source>
        <dbReference type="PIRSR" id="PIRSR602401-1"/>
    </source>
</evidence>
<reference evidence="14 15" key="1">
    <citation type="submission" date="2024-11" db="EMBL/GenBank/DDBJ databases">
        <title>Chromosome-level genome assembly of Eucalyptus globulus Labill. provides insights into its genome evolution.</title>
        <authorList>
            <person name="Li X."/>
        </authorList>
    </citation>
    <scope>NUCLEOTIDE SEQUENCE [LARGE SCALE GENOMIC DNA]</scope>
    <source>
        <strain evidence="14">CL2024</strain>
        <tissue evidence="14">Fresh tender leaves</tissue>
    </source>
</reference>
<comment type="subcellular location">
    <subcellularLocation>
        <location evidence="2">Membrane</location>
        <topology evidence="2">Single-pass membrane protein</topology>
    </subcellularLocation>
</comment>
<sequence>MAADEPAASTASMAMAKMASTLVLGMLGLVLVHAYRLFVWRPRRVRSELRRQGIEGPPPSHLLLGNIPDIQRIQADVARRARESREDGGLTHAWPSRLFAHLQEWRAQHGPNFIYSSGHIQFLSISDVELVKELSVCTSPALGKPSYLSKDRGALLGQGILSSSGSTWAYQRQIIAPELYLDKVKGMVSLMVDSANLLMGSWESRIESGGGTAEIRIDDDLRSLSADIISRACFGSSYSRGKEIFLKLRELQRVMSPGSIGVPGMRYLPTKINREIWKLDKQIQSMILEAVKERARASHEKDLLQVILEGANNVGLPPNISAEQFIVDNCKNIYFAGHETTAVTASWCLMLLAAHPHWQARVRAEVPEILGCGVLDSNKLRGMKTLSMVIHETLRLYPPAVFNVREALEDIEFKGLLIPQGLNIQIPIHILHRLPEIWGTDAAKFQPERFAQGISGACNSVQAYMPFGSGPRTCAGQHFALAELKVILSLILTKFSFSLSPSYRHSPAFRLVIEPGDGVILQMRKV</sequence>
<dbReference type="PRINTS" id="PR00463">
    <property type="entry name" value="EP450I"/>
</dbReference>
<keyword evidence="4 12" id="KW-0349">Heme</keyword>
<dbReference type="InterPro" id="IPR001128">
    <property type="entry name" value="Cyt_P450"/>
</dbReference>
<dbReference type="AlphaFoldDB" id="A0ABD3L3E3"/>
<evidence type="ECO:0000313" key="14">
    <source>
        <dbReference type="EMBL" id="KAL3742665.1"/>
    </source>
</evidence>
<gene>
    <name evidence="14" type="ORF">ACJRO7_018046</name>
</gene>
<evidence type="ECO:0008006" key="16">
    <source>
        <dbReference type="Google" id="ProtNLM"/>
    </source>
</evidence>
<keyword evidence="7" id="KW-1133">Transmembrane helix</keyword>
<keyword evidence="6 12" id="KW-0479">Metal-binding</keyword>
<dbReference type="PROSITE" id="PS00086">
    <property type="entry name" value="CYTOCHROME_P450"/>
    <property type="match status" value="1"/>
</dbReference>
<dbReference type="InterPro" id="IPR017972">
    <property type="entry name" value="Cyt_P450_CS"/>
</dbReference>
<comment type="similarity">
    <text evidence="3 13">Belongs to the cytochrome P450 family.</text>
</comment>
<evidence type="ECO:0000256" key="11">
    <source>
        <dbReference type="ARBA" id="ARBA00023136"/>
    </source>
</evidence>
<organism evidence="14 15">
    <name type="scientific">Eucalyptus globulus</name>
    <name type="common">Tasmanian blue gum</name>
    <dbReference type="NCBI Taxonomy" id="34317"/>
    <lineage>
        <taxon>Eukaryota</taxon>
        <taxon>Viridiplantae</taxon>
        <taxon>Streptophyta</taxon>
        <taxon>Embryophyta</taxon>
        <taxon>Tracheophyta</taxon>
        <taxon>Spermatophyta</taxon>
        <taxon>Magnoliopsida</taxon>
        <taxon>eudicotyledons</taxon>
        <taxon>Gunneridae</taxon>
        <taxon>Pentapetalae</taxon>
        <taxon>rosids</taxon>
        <taxon>malvids</taxon>
        <taxon>Myrtales</taxon>
        <taxon>Myrtaceae</taxon>
        <taxon>Myrtoideae</taxon>
        <taxon>Eucalypteae</taxon>
        <taxon>Eucalyptus</taxon>
    </lineage>
</organism>
<feature type="binding site" description="axial binding residue" evidence="12">
    <location>
        <position position="474"/>
    </location>
    <ligand>
        <name>heme</name>
        <dbReference type="ChEBI" id="CHEBI:30413"/>
    </ligand>
    <ligandPart>
        <name>Fe</name>
        <dbReference type="ChEBI" id="CHEBI:18248"/>
    </ligandPart>
</feature>
<dbReference type="PANTHER" id="PTHR24282:SF26">
    <property type="entry name" value="CYTOCHROME P450"/>
    <property type="match status" value="1"/>
</dbReference>
<comment type="cofactor">
    <cofactor evidence="1 12">
        <name>heme</name>
        <dbReference type="ChEBI" id="CHEBI:30413"/>
    </cofactor>
</comment>
<evidence type="ECO:0000313" key="15">
    <source>
        <dbReference type="Proteomes" id="UP001634007"/>
    </source>
</evidence>
<dbReference type="InterPro" id="IPR036396">
    <property type="entry name" value="Cyt_P450_sf"/>
</dbReference>
<evidence type="ECO:0000256" key="9">
    <source>
        <dbReference type="ARBA" id="ARBA00023004"/>
    </source>
</evidence>
<proteinExistence type="inferred from homology"/>
<evidence type="ECO:0000256" key="2">
    <source>
        <dbReference type="ARBA" id="ARBA00004167"/>
    </source>
</evidence>
<dbReference type="PANTHER" id="PTHR24282">
    <property type="entry name" value="CYTOCHROME P450 FAMILY MEMBER"/>
    <property type="match status" value="1"/>
</dbReference>
<evidence type="ECO:0000256" key="3">
    <source>
        <dbReference type="ARBA" id="ARBA00010617"/>
    </source>
</evidence>
<dbReference type="PRINTS" id="PR00385">
    <property type="entry name" value="P450"/>
</dbReference>